<dbReference type="Proteomes" id="UP000829354">
    <property type="component" value="Chromosome IV"/>
</dbReference>
<keyword evidence="7 9" id="KW-0472">Membrane</keyword>
<feature type="transmembrane region" description="Helical" evidence="9">
    <location>
        <begin position="995"/>
        <end position="1014"/>
    </location>
</feature>
<dbReference type="PANTHER" id="PTHR11629">
    <property type="entry name" value="VACUOLAR PROTON ATPASES"/>
    <property type="match status" value="1"/>
</dbReference>
<dbReference type="GO" id="GO:0046961">
    <property type="term" value="F:proton-transporting ATPase activity, rotational mechanism"/>
    <property type="evidence" value="ECO:0007669"/>
    <property type="project" value="InterPro"/>
</dbReference>
<evidence type="ECO:0000256" key="2">
    <source>
        <dbReference type="ARBA" id="ARBA00009904"/>
    </source>
</evidence>
<evidence type="ECO:0008006" key="12">
    <source>
        <dbReference type="Google" id="ProtNLM"/>
    </source>
</evidence>
<keyword evidence="3" id="KW-0813">Transport</keyword>
<dbReference type="PANTHER" id="PTHR11629:SF56">
    <property type="entry name" value="V-TYPE PROTON ATPASE 116 KDA SUBUNIT A 4"/>
    <property type="match status" value="1"/>
</dbReference>
<gene>
    <name evidence="10" type="ORF">L5515_011705</name>
</gene>
<organism evidence="10 11">
    <name type="scientific">Caenorhabditis briggsae</name>
    <dbReference type="NCBI Taxonomy" id="6238"/>
    <lineage>
        <taxon>Eukaryota</taxon>
        <taxon>Metazoa</taxon>
        <taxon>Ecdysozoa</taxon>
        <taxon>Nematoda</taxon>
        <taxon>Chromadorea</taxon>
        <taxon>Rhabditida</taxon>
        <taxon>Rhabditina</taxon>
        <taxon>Rhabditomorpha</taxon>
        <taxon>Rhabditoidea</taxon>
        <taxon>Rhabditidae</taxon>
        <taxon>Peloderinae</taxon>
        <taxon>Caenorhabditis</taxon>
    </lineage>
</organism>
<keyword evidence="11" id="KW-1185">Reference proteome</keyword>
<feature type="transmembrane region" description="Helical" evidence="9">
    <location>
        <begin position="1215"/>
        <end position="1234"/>
    </location>
</feature>
<evidence type="ECO:0000256" key="6">
    <source>
        <dbReference type="ARBA" id="ARBA00023065"/>
    </source>
</evidence>
<protein>
    <recommendedName>
        <fullName evidence="12">V-type proton ATPase subunit a</fullName>
    </recommendedName>
</protein>
<evidence type="ECO:0000256" key="7">
    <source>
        <dbReference type="ARBA" id="ARBA00023136"/>
    </source>
</evidence>
<feature type="region of interest" description="Disordered" evidence="8">
    <location>
        <begin position="1"/>
        <end position="22"/>
    </location>
</feature>
<reference evidence="10 11" key="1">
    <citation type="submission" date="2022-04" db="EMBL/GenBank/DDBJ databases">
        <title>Chromosome-level reference genomes for two strains of Caenorhabditis briggsae: an improved platform for comparative genomics.</title>
        <authorList>
            <person name="Stevens L."/>
            <person name="Andersen E."/>
        </authorList>
    </citation>
    <scope>NUCLEOTIDE SEQUENCE [LARGE SCALE GENOMIC DNA]</scope>
    <source>
        <strain evidence="10">VX34</strain>
        <tissue evidence="10">Whole-organism</tissue>
    </source>
</reference>
<evidence type="ECO:0000313" key="10">
    <source>
        <dbReference type="EMBL" id="UMM29249.1"/>
    </source>
</evidence>
<feature type="region of interest" description="Disordered" evidence="8">
    <location>
        <begin position="274"/>
        <end position="305"/>
    </location>
</feature>
<dbReference type="InterPro" id="IPR002490">
    <property type="entry name" value="V-ATPase_116kDa_su"/>
</dbReference>
<feature type="transmembrane region" description="Helical" evidence="9">
    <location>
        <begin position="1093"/>
        <end position="1111"/>
    </location>
</feature>
<evidence type="ECO:0000256" key="3">
    <source>
        <dbReference type="ARBA" id="ARBA00022448"/>
    </source>
</evidence>
<feature type="transmembrane region" description="Helical" evidence="9">
    <location>
        <begin position="1123"/>
        <end position="1146"/>
    </location>
</feature>
<feature type="transmembrane region" description="Helical" evidence="9">
    <location>
        <begin position="951"/>
        <end position="974"/>
    </location>
</feature>
<proteinExistence type="inferred from homology"/>
<sequence>MAMKKTTTGNQLRKTKKTKKMTEGATWRQMMNQLTITVQSMMTIAEIIDFSVMAELIQSSCHQRIQSHFENLKFKFLNDLELDINDQKFNIFDVISFLEWLARFDLDFKTLTFIDFPPNCTLQRSLFDNVERVSKGNVFIEYWKDIAAINSRTLTQLHKKWTSSPGETFQTLKFGIPNLHLDIPFGERLPKDFYLDLLRSSGTRHFKAFYSTDSLEDAVEFVNNFCGAENLLSLNLYLSCCEFSSSFSMSSFANLGFVPPDGDDDIVTMRQRSSESFSAEDSFTDGSPDHRSNIQRCSQKKSKMRAPLLASTPRVICRIQRTNSILPYFTREPMFEPIPEFIEMSDNFNDVSENSQGYRFFNTKEPFSRHSYRNWHRLNFDVLPKVSNFSRRVLARVRETLPAFGFASAEEEDLSIEEARQGQDDRREHIDLSEIFNDDNQIVNSQELAGGLGVSNLNFDKSLIEHDHLDFDSTPQSAHDVIWLRDMSATTSISEPILHQSTKVTMTPPGKNPVNGLEITMTEKKTDEASMFRSEPMKLYQMILVREAAFECVAELGKQGNVQFIDLNAKLSLYSRSFVKQMRRCEEMERKLRFLEKQVITCKPGLDPKSIDFSDLTAPTQAEMIQLEHKLDQLEKEFLDLNNNDYALRKNLNFSKEFLYVMRLVDDFFQVHKEEEAKARFERSATTDDMDLFSKSFGFGGLPSNDMPMTPLIGTDENAWFVAGVLPLDKKESFERVLWRACRRTAFVRTSETSFVVNDPVTLEPLQKCVFIVFFKGDSLRLIVEKVCDGFNATQYPCPKTSKERKMKMSETEGRMNDLTVVIDTTQTHRYTILKDLSYELPVWLKNIQIQKSVFAVMNMFTVDTNGFLAGECWIPAAAEEDVRTALHDGFKASGTEVEPILNELWTNAPPPTLHKTNKFTNVFQSIVDSYGVGQYREVNPAPYTIITFPFLFAVMFGDAAHGLILLLTALFFIRNEKTIEAKKIRDEIFNTFYGGRYIMMLMGIFSIYTGFLYNDAFAKSFSVFGSGWTNSYNETTLDSWMKRSNESKREFALELVPELAFEKENTYPFGVDPIWNVADNRLSFLNSMKMKASVIIGITQMTFGVFLSVLNHTHFKSYIDIVANFIPQVIFLSCIFIYLCIQIVVKWLFFTVNAENVLGYEYPGSHCAPSLLIGLINMFMFKKRNEGYYDKNGEVFRNCHLGYWYPNQRLVETVLISIAIACVPVMLLGKPLWVRFVTSKRRRLQETRSVKGLRRNGTTVSAPTSPITDIGPPKFVQEDAELLLADELDIGDDIHHSLTDIFVHQAIHTIEFVLGCVSHTASYLRLWALSLAHAQLSEVMWHMVLMQGMHAADHIGSERVVSFLQPVVASISFFIFAILSLSILIMMEGLSAFLHALRLHWVEFQSKFYLGTGHPFHAFYLKESLENAQLITEETDRLADISRGQH</sequence>
<evidence type="ECO:0000256" key="5">
    <source>
        <dbReference type="ARBA" id="ARBA00022989"/>
    </source>
</evidence>
<evidence type="ECO:0000256" key="9">
    <source>
        <dbReference type="SAM" id="Phobius"/>
    </source>
</evidence>
<evidence type="ECO:0000256" key="8">
    <source>
        <dbReference type="SAM" id="MobiDB-lite"/>
    </source>
</evidence>
<keyword evidence="6" id="KW-0406">Ion transport</keyword>
<keyword evidence="4 9" id="KW-0812">Transmembrane</keyword>
<feature type="compositionally biased region" description="Polar residues" evidence="8">
    <location>
        <begin position="1"/>
        <end position="12"/>
    </location>
</feature>
<dbReference type="Pfam" id="PF01496">
    <property type="entry name" value="V_ATPase_I"/>
    <property type="match status" value="1"/>
</dbReference>
<evidence type="ECO:0000256" key="4">
    <source>
        <dbReference type="ARBA" id="ARBA00022692"/>
    </source>
</evidence>
<keyword evidence="5 9" id="KW-1133">Transmembrane helix</keyword>
<evidence type="ECO:0000256" key="1">
    <source>
        <dbReference type="ARBA" id="ARBA00004141"/>
    </source>
</evidence>
<comment type="similarity">
    <text evidence="2">Belongs to the V-ATPase 116 kDa subunit family.</text>
</comment>
<feature type="transmembrane region" description="Helical" evidence="9">
    <location>
        <begin position="1368"/>
        <end position="1388"/>
    </location>
</feature>
<feature type="compositionally biased region" description="Polar residues" evidence="8">
    <location>
        <begin position="274"/>
        <end position="285"/>
    </location>
</feature>
<evidence type="ECO:0000313" key="11">
    <source>
        <dbReference type="Proteomes" id="UP000829354"/>
    </source>
</evidence>
<dbReference type="EMBL" id="CP092623">
    <property type="protein sequence ID" value="UMM29249.1"/>
    <property type="molecule type" value="Genomic_DNA"/>
</dbReference>
<dbReference type="GO" id="GO:0033179">
    <property type="term" value="C:proton-transporting V-type ATPase, V0 domain"/>
    <property type="evidence" value="ECO:0007669"/>
    <property type="project" value="InterPro"/>
</dbReference>
<comment type="subcellular location">
    <subcellularLocation>
        <location evidence="1">Membrane</location>
        <topology evidence="1">Multi-pass membrane protein</topology>
    </subcellularLocation>
</comment>
<name>A0AAE9EV41_CAEBR</name>
<accession>A0AAE9EV41</accession>